<keyword evidence="2" id="KW-1185">Reference proteome</keyword>
<name>A0A7J6XDK1_THATH</name>
<reference evidence="1 2" key="1">
    <citation type="submission" date="2020-06" db="EMBL/GenBank/DDBJ databases">
        <title>Transcriptomic and genomic resources for Thalictrum thalictroides and T. hernandezii: Facilitating candidate gene discovery in an emerging model plant lineage.</title>
        <authorList>
            <person name="Arias T."/>
            <person name="Riano-Pachon D.M."/>
            <person name="Di Stilio V.S."/>
        </authorList>
    </citation>
    <scope>NUCLEOTIDE SEQUENCE [LARGE SCALE GENOMIC DNA]</scope>
    <source>
        <strain evidence="2">cv. WT478/WT964</strain>
        <tissue evidence="1">Leaves</tissue>
    </source>
</reference>
<sequence length="145" mass="16486">MWEEMGEHHLNGLAMPDKLNTQLWKMGLDDVQYNSRTAGETYEQTANMRSQVNLLRGTILYEHSVVEFKLGLPSWEECLDVAVENFELAGASPTVIAVMIKNHCANQTVVESTTLISFCLGFKIDEIVQAWNEMYDAKRWKKGVS</sequence>
<organism evidence="1 2">
    <name type="scientific">Thalictrum thalictroides</name>
    <name type="common">Rue-anemone</name>
    <name type="synonym">Anemone thalictroides</name>
    <dbReference type="NCBI Taxonomy" id="46969"/>
    <lineage>
        <taxon>Eukaryota</taxon>
        <taxon>Viridiplantae</taxon>
        <taxon>Streptophyta</taxon>
        <taxon>Embryophyta</taxon>
        <taxon>Tracheophyta</taxon>
        <taxon>Spermatophyta</taxon>
        <taxon>Magnoliopsida</taxon>
        <taxon>Ranunculales</taxon>
        <taxon>Ranunculaceae</taxon>
        <taxon>Thalictroideae</taxon>
        <taxon>Thalictrum</taxon>
    </lineage>
</organism>
<dbReference type="AlphaFoldDB" id="A0A7J6XDK1"/>
<dbReference type="OrthoDB" id="1707020at2759"/>
<comment type="caution">
    <text evidence="1">The sequence shown here is derived from an EMBL/GenBank/DDBJ whole genome shotgun (WGS) entry which is preliminary data.</text>
</comment>
<dbReference type="InterPro" id="IPR044517">
    <property type="entry name" value="PHOX1-4"/>
</dbReference>
<proteinExistence type="predicted"/>
<dbReference type="PANTHER" id="PTHR46183">
    <property type="entry name" value="PROTEIN CLMP1"/>
    <property type="match status" value="1"/>
</dbReference>
<evidence type="ECO:0000313" key="2">
    <source>
        <dbReference type="Proteomes" id="UP000554482"/>
    </source>
</evidence>
<evidence type="ECO:0000313" key="1">
    <source>
        <dbReference type="EMBL" id="KAF5207087.1"/>
    </source>
</evidence>
<gene>
    <name evidence="1" type="ORF">FRX31_003330</name>
</gene>
<accession>A0A7J6XDK1</accession>
<dbReference type="PANTHER" id="PTHR46183:SF4">
    <property type="entry name" value="PROTEIN PHOX4"/>
    <property type="match status" value="1"/>
</dbReference>
<protein>
    <submittedName>
        <fullName evidence="1">Phox4</fullName>
    </submittedName>
</protein>
<dbReference type="EMBL" id="JABWDY010001876">
    <property type="protein sequence ID" value="KAF5207087.1"/>
    <property type="molecule type" value="Genomic_DNA"/>
</dbReference>
<dbReference type="Proteomes" id="UP000554482">
    <property type="component" value="Unassembled WGS sequence"/>
</dbReference>